<dbReference type="Pfam" id="PF07715">
    <property type="entry name" value="Plug"/>
    <property type="match status" value="1"/>
</dbReference>
<comment type="subcellular location">
    <subcellularLocation>
        <location evidence="1 7">Cell outer membrane</location>
        <topology evidence="1 7">Multi-pass membrane protein</topology>
    </subcellularLocation>
</comment>
<dbReference type="AlphaFoldDB" id="A0A2T7BGC4"/>
<dbReference type="InterPro" id="IPR008969">
    <property type="entry name" value="CarboxyPept-like_regulatory"/>
</dbReference>
<dbReference type="Gene3D" id="3.55.50.30">
    <property type="match status" value="1"/>
</dbReference>
<comment type="similarity">
    <text evidence="7">Belongs to the TonB-dependent receptor family.</text>
</comment>
<dbReference type="InterPro" id="IPR023997">
    <property type="entry name" value="TonB-dep_OMP_SusC/RagA_CS"/>
</dbReference>
<keyword evidence="2 7" id="KW-0813">Transport</keyword>
<evidence type="ECO:0000256" key="2">
    <source>
        <dbReference type="ARBA" id="ARBA00022448"/>
    </source>
</evidence>
<evidence type="ECO:0000256" key="7">
    <source>
        <dbReference type="PROSITE-ProRule" id="PRU01360"/>
    </source>
</evidence>
<dbReference type="InterPro" id="IPR036942">
    <property type="entry name" value="Beta-barrel_TonB_sf"/>
</dbReference>
<feature type="domain" description="Secretin/TonB short N-terminal" evidence="8">
    <location>
        <begin position="69"/>
        <end position="120"/>
    </location>
</feature>
<dbReference type="InterPro" id="IPR023996">
    <property type="entry name" value="TonB-dep_OMP_SusC/RagA"/>
</dbReference>
<dbReference type="Pfam" id="PF07660">
    <property type="entry name" value="STN"/>
    <property type="match status" value="1"/>
</dbReference>
<organism evidence="9 10">
    <name type="scientific">Chitinophaga parva</name>
    <dbReference type="NCBI Taxonomy" id="2169414"/>
    <lineage>
        <taxon>Bacteria</taxon>
        <taxon>Pseudomonadati</taxon>
        <taxon>Bacteroidota</taxon>
        <taxon>Chitinophagia</taxon>
        <taxon>Chitinophagales</taxon>
        <taxon>Chitinophagaceae</taxon>
        <taxon>Chitinophaga</taxon>
    </lineage>
</organism>
<dbReference type="Pfam" id="PF13715">
    <property type="entry name" value="CarbopepD_reg_2"/>
    <property type="match status" value="1"/>
</dbReference>
<keyword evidence="10" id="KW-1185">Reference proteome</keyword>
<keyword evidence="5 7" id="KW-0472">Membrane</keyword>
<name>A0A2T7BGC4_9BACT</name>
<dbReference type="Gene3D" id="2.60.40.1120">
    <property type="entry name" value="Carboxypeptidase-like, regulatory domain"/>
    <property type="match status" value="1"/>
</dbReference>
<evidence type="ECO:0000313" key="10">
    <source>
        <dbReference type="Proteomes" id="UP000244450"/>
    </source>
</evidence>
<protein>
    <recommendedName>
        <fullName evidence="8">Secretin/TonB short N-terminal domain-containing protein</fullName>
    </recommendedName>
</protein>
<dbReference type="InterPro" id="IPR037066">
    <property type="entry name" value="Plug_dom_sf"/>
</dbReference>
<evidence type="ECO:0000256" key="4">
    <source>
        <dbReference type="ARBA" id="ARBA00022692"/>
    </source>
</evidence>
<evidence type="ECO:0000313" key="9">
    <source>
        <dbReference type="EMBL" id="PUZ25331.1"/>
    </source>
</evidence>
<evidence type="ECO:0000256" key="6">
    <source>
        <dbReference type="ARBA" id="ARBA00023237"/>
    </source>
</evidence>
<dbReference type="Proteomes" id="UP000244450">
    <property type="component" value="Unassembled WGS sequence"/>
</dbReference>
<dbReference type="Gene3D" id="2.170.130.10">
    <property type="entry name" value="TonB-dependent receptor, plug domain"/>
    <property type="match status" value="1"/>
</dbReference>
<dbReference type="SMART" id="SM00965">
    <property type="entry name" value="STN"/>
    <property type="match status" value="1"/>
</dbReference>
<dbReference type="NCBIfam" id="TIGR04056">
    <property type="entry name" value="OMP_RagA_SusC"/>
    <property type="match status" value="1"/>
</dbReference>
<sequence>MEYFPVRKFLTGAARWYPKVCKAMRLTTFLMLVSVLQLHAKTEAQNISFSGTNVSVEKALMDIERQTHYGFFWNDQPVGAAPRISVHFSNYTLPQALDEILKGLPLTYRIENKFVYIVPRNPAPPPVLPVPEFTIHGTVTDSVKAPIPGVTIMVKGTSRGTATGVDGSYTLVVKKGDVLLFSHLGYIPKEVVVGLQEVIDVQLTPQANSLNDIVVIGYGTQQRKDVTGAIAAIGPKELKQSPVANISNALAGRLPGLITVQNSGEPGADGSALYIRGFGTTGNNSPLVLVDGIQRDFSSIDPNEVANITILKDAASTAIYGIRGANGVVLVTTRRGTNAKPSFNITAQNGWQSPTRLPEYANAYDALTLFREGLVNDGLSTTQYTDEILNHYKDRSKPAYEYLYPSVDWLGTMLKPYSTLTQANLNVKGGNDFARYFVSMSYLRQNGLYNFENQIKQYDIQAVTNKYNFRSNIDLQISRDLSMELNLGAIVRDRNYPGTSAQDLFTAMKQTPSWWYPLKNPDGSVPGTPNLSASPYALLVNSGYQRLFETTLQSTAGFKWDMHRLVEGLSSRVRLSFDNLNYRNVARSLSGSTYKYNLLPGVEADTVTDLAANGTYQTINQGNGTLDYQVTANGTRRTTLELFLNYDRSFGKHNVHAVAVYNQSSYFADVSSDQSNAIAGLPYKYDGLVGRVSYNYDNRYLAELNAGYNGSENFAAGKRLGFFPAVSAGWVISQEHFIRDNASFNFINNLKLRGSYGVVGNDQIGGARFLYLTAWTITNGGYQFGVNHDGNSNSGANETQIGNPDITWEKSRNADVGLDIDLWNGGLSISADYFKNHRSNILLTSQLISATLGLTNIPPTNGGVIDNHGYEISVEHRKEFRKQGYSIRFNASYARNKILYYAEPPYTGREWQAVTGTEVGSQYGYTSLGLYRNADDVAKSPDQSFFGQVQPGDVKYKDLNGDGVINSLDQGYLPGKVNTPRSILGLSLSYHYGPLDVSVFMQAGLGGTVMTTGAGIFPFSRFAGVLQDVINNHWVASAPDKNYEFPRISSQDNVNNQQTSTFWLKSSDYLRLKTFEIGYSFPKSMLRRIGFADARVFANGINLMTWDKLKIFDPEIANGGTGTYPQQKVVNAGLTFTF</sequence>
<dbReference type="InterPro" id="IPR039426">
    <property type="entry name" value="TonB-dep_rcpt-like"/>
</dbReference>
<dbReference type="EMBL" id="QCYK01000002">
    <property type="protein sequence ID" value="PUZ25331.1"/>
    <property type="molecule type" value="Genomic_DNA"/>
</dbReference>
<accession>A0A2T7BGC4</accession>
<keyword evidence="6 7" id="KW-0998">Cell outer membrane</keyword>
<evidence type="ECO:0000259" key="8">
    <source>
        <dbReference type="SMART" id="SM00965"/>
    </source>
</evidence>
<keyword evidence="4 7" id="KW-0812">Transmembrane</keyword>
<dbReference type="InterPro" id="IPR011662">
    <property type="entry name" value="Secretin/TonB_short_N"/>
</dbReference>
<dbReference type="InterPro" id="IPR012910">
    <property type="entry name" value="Plug_dom"/>
</dbReference>
<evidence type="ECO:0000256" key="1">
    <source>
        <dbReference type="ARBA" id="ARBA00004571"/>
    </source>
</evidence>
<dbReference type="GO" id="GO:0009279">
    <property type="term" value="C:cell outer membrane"/>
    <property type="evidence" value="ECO:0007669"/>
    <property type="project" value="UniProtKB-SubCell"/>
</dbReference>
<evidence type="ECO:0000256" key="5">
    <source>
        <dbReference type="ARBA" id="ARBA00023136"/>
    </source>
</evidence>
<comment type="caution">
    <text evidence="9">The sequence shown here is derived from an EMBL/GenBank/DDBJ whole genome shotgun (WGS) entry which is preliminary data.</text>
</comment>
<proteinExistence type="inferred from homology"/>
<evidence type="ECO:0000256" key="3">
    <source>
        <dbReference type="ARBA" id="ARBA00022452"/>
    </source>
</evidence>
<dbReference type="SUPFAM" id="SSF56935">
    <property type="entry name" value="Porins"/>
    <property type="match status" value="1"/>
</dbReference>
<dbReference type="Gene3D" id="2.40.170.20">
    <property type="entry name" value="TonB-dependent receptor, beta-barrel domain"/>
    <property type="match status" value="1"/>
</dbReference>
<dbReference type="NCBIfam" id="TIGR04057">
    <property type="entry name" value="SusC_RagA_signa"/>
    <property type="match status" value="1"/>
</dbReference>
<dbReference type="OrthoDB" id="601197at2"/>
<dbReference type="PROSITE" id="PS52016">
    <property type="entry name" value="TONB_DEPENDENT_REC_3"/>
    <property type="match status" value="1"/>
</dbReference>
<dbReference type="SUPFAM" id="SSF49464">
    <property type="entry name" value="Carboxypeptidase regulatory domain-like"/>
    <property type="match status" value="1"/>
</dbReference>
<reference evidence="9 10" key="1">
    <citation type="submission" date="2018-04" db="EMBL/GenBank/DDBJ databases">
        <title>Chitinophaga fuyangensis sp. nov., isolated from soil in a chemical factory.</title>
        <authorList>
            <person name="Chen K."/>
        </authorList>
    </citation>
    <scope>NUCLEOTIDE SEQUENCE [LARGE SCALE GENOMIC DNA]</scope>
    <source>
        <strain evidence="9 10">LY-1</strain>
    </source>
</reference>
<keyword evidence="3 7" id="KW-1134">Transmembrane beta strand</keyword>
<gene>
    <name evidence="9" type="ORF">DCC81_13590</name>
</gene>
<dbReference type="FunFam" id="2.170.130.10:FF:000003">
    <property type="entry name" value="SusC/RagA family TonB-linked outer membrane protein"/>
    <property type="match status" value="1"/>
</dbReference>